<dbReference type="PROSITE" id="PS00086">
    <property type="entry name" value="CYTOCHROME_P450"/>
    <property type="match status" value="1"/>
</dbReference>
<dbReference type="Gene3D" id="1.10.630.10">
    <property type="entry name" value="Cytochrome P450"/>
    <property type="match status" value="1"/>
</dbReference>
<dbReference type="Proteomes" id="UP000198407">
    <property type="component" value="Unassembled WGS sequence"/>
</dbReference>
<dbReference type="InterPro" id="IPR017972">
    <property type="entry name" value="Cyt_P450_CS"/>
</dbReference>
<dbReference type="OrthoDB" id="4258484at2"/>
<dbReference type="AlphaFoldDB" id="A0A239KFT4"/>
<dbReference type="PANTHER" id="PTHR46696">
    <property type="entry name" value="P450, PUTATIVE (EUROFUNG)-RELATED"/>
    <property type="match status" value="1"/>
</dbReference>
<keyword evidence="3" id="KW-0408">Iron</keyword>
<dbReference type="EMBL" id="FZOL01000026">
    <property type="protein sequence ID" value="SNT16503.1"/>
    <property type="molecule type" value="Genomic_DNA"/>
</dbReference>
<reference evidence="5" key="1">
    <citation type="submission" date="2017-06" db="EMBL/GenBank/DDBJ databases">
        <authorList>
            <person name="Varghese N."/>
            <person name="Submissions S."/>
        </authorList>
    </citation>
    <scope>NUCLEOTIDE SEQUENCE [LARGE SCALE GENOMIC DNA]</scope>
    <source>
        <strain evidence="5">DSM 22348</strain>
    </source>
</reference>
<dbReference type="STRING" id="1215104.GCA_000730585_00402"/>
<keyword evidence="3" id="KW-0560">Oxidoreductase</keyword>
<dbReference type="InterPro" id="IPR001128">
    <property type="entry name" value="Cyt_P450"/>
</dbReference>
<comment type="cofactor">
    <cofactor evidence="1">
        <name>heme</name>
        <dbReference type="ChEBI" id="CHEBI:30413"/>
    </cofactor>
</comment>
<dbReference type="GO" id="GO:0016705">
    <property type="term" value="F:oxidoreductase activity, acting on paired donors, with incorporation or reduction of molecular oxygen"/>
    <property type="evidence" value="ECO:0007669"/>
    <property type="project" value="InterPro"/>
</dbReference>
<sequence>MNIALDSLPGAAARLADIDITHIANLDAAPAYRPLPAEGGFQRILLPSGHSAIHLTRYAEVQALLLDNRAIRAPCNEEDGPSFLPTITPPELLLNNDIPDHGRLRKVVARDFSPSGVAVLREAVRQVTHARIDLLRQQGRGADLFSLVLEQVPSTVDCQLLGIPLADRDYYRPLSHTVQIASDHDVPDLLRQFWGVYDYLTDLVTGARPSLPDGLIQRFIAARNDSEPPLSDKELVGILLGVLIGGDQNILSVLTKAVYVLLAQPVLYRSLVDDPGLIPSAVEELLRLLPLGTISTFPRLASSDIEGPWGLIPAGSVIYADAFAANRDPEVFSDPLAIRLDRQEARHLQFGYGMHNCMGAALVRLEIATVLEILVERLPDLRLDIAAEQVPWVEGIILRRPTRLPVRGFTSL</sequence>
<dbReference type="GO" id="GO:0004497">
    <property type="term" value="F:monooxygenase activity"/>
    <property type="evidence" value="ECO:0007669"/>
    <property type="project" value="UniProtKB-KW"/>
</dbReference>
<dbReference type="Pfam" id="PF00067">
    <property type="entry name" value="p450"/>
    <property type="match status" value="1"/>
</dbReference>
<comment type="similarity">
    <text evidence="2 3">Belongs to the cytochrome P450 family.</text>
</comment>
<keyword evidence="5" id="KW-1185">Reference proteome</keyword>
<proteinExistence type="inferred from homology"/>
<evidence type="ECO:0000256" key="3">
    <source>
        <dbReference type="RuleBase" id="RU000461"/>
    </source>
</evidence>
<protein>
    <submittedName>
        <fullName evidence="4">Nocardicin N-oxygenase</fullName>
    </submittedName>
</protein>
<keyword evidence="3" id="KW-0503">Monooxygenase</keyword>
<accession>A0A239KFT4</accession>
<dbReference type="GO" id="GO:0005506">
    <property type="term" value="F:iron ion binding"/>
    <property type="evidence" value="ECO:0007669"/>
    <property type="project" value="InterPro"/>
</dbReference>
<organism evidence="4 5">
    <name type="scientific">Pseudomonas japonica</name>
    <dbReference type="NCBI Taxonomy" id="256466"/>
    <lineage>
        <taxon>Bacteria</taxon>
        <taxon>Pseudomonadati</taxon>
        <taxon>Pseudomonadota</taxon>
        <taxon>Gammaproteobacteria</taxon>
        <taxon>Pseudomonadales</taxon>
        <taxon>Pseudomonadaceae</taxon>
        <taxon>Pseudomonas</taxon>
    </lineage>
</organism>
<evidence type="ECO:0000256" key="2">
    <source>
        <dbReference type="ARBA" id="ARBA00010617"/>
    </source>
</evidence>
<evidence type="ECO:0000313" key="5">
    <source>
        <dbReference type="Proteomes" id="UP000198407"/>
    </source>
</evidence>
<name>A0A239KFT4_9PSED</name>
<evidence type="ECO:0000256" key="1">
    <source>
        <dbReference type="ARBA" id="ARBA00001971"/>
    </source>
</evidence>
<evidence type="ECO:0000313" key="4">
    <source>
        <dbReference type="EMBL" id="SNT16503.1"/>
    </source>
</evidence>
<keyword evidence="3" id="KW-0479">Metal-binding</keyword>
<dbReference type="PANTHER" id="PTHR46696:SF1">
    <property type="entry name" value="CYTOCHROME P450 YJIB-RELATED"/>
    <property type="match status" value="1"/>
</dbReference>
<dbReference type="RefSeq" id="WP_084702996.1">
    <property type="nucleotide sequence ID" value="NZ_FZOL01000026.1"/>
</dbReference>
<dbReference type="InterPro" id="IPR002397">
    <property type="entry name" value="Cyt_P450_B"/>
</dbReference>
<dbReference type="GO" id="GO:0020037">
    <property type="term" value="F:heme binding"/>
    <property type="evidence" value="ECO:0007669"/>
    <property type="project" value="InterPro"/>
</dbReference>
<keyword evidence="3" id="KW-0349">Heme</keyword>
<gene>
    <name evidence="4" type="ORF">SAMN05444352_12665</name>
</gene>
<dbReference type="PRINTS" id="PR00359">
    <property type="entry name" value="BP450"/>
</dbReference>
<dbReference type="InterPro" id="IPR036396">
    <property type="entry name" value="Cyt_P450_sf"/>
</dbReference>
<dbReference type="SUPFAM" id="SSF48264">
    <property type="entry name" value="Cytochrome P450"/>
    <property type="match status" value="1"/>
</dbReference>